<protein>
    <submittedName>
        <fullName evidence="2">Uncharacterized protein</fullName>
    </submittedName>
</protein>
<dbReference type="Proteomes" id="UP000254737">
    <property type="component" value="Unassembled WGS sequence"/>
</dbReference>
<proteinExistence type="predicted"/>
<evidence type="ECO:0000256" key="1">
    <source>
        <dbReference type="SAM" id="Phobius"/>
    </source>
</evidence>
<keyword evidence="1" id="KW-1133">Transmembrane helix</keyword>
<name>A0A376G0J3_9FLAO</name>
<gene>
    <name evidence="2" type="ORF">NCTC13456_00206</name>
</gene>
<dbReference type="AlphaFoldDB" id="A0A376G0J3"/>
<dbReference type="RefSeq" id="WP_114998105.1">
    <property type="nucleotide sequence ID" value="NZ_UFXS01000001.1"/>
</dbReference>
<keyword evidence="1" id="KW-0812">Transmembrane</keyword>
<dbReference type="EMBL" id="UFXS01000001">
    <property type="protein sequence ID" value="STD52992.1"/>
    <property type="molecule type" value="Genomic_DNA"/>
</dbReference>
<evidence type="ECO:0000313" key="3">
    <source>
        <dbReference type="Proteomes" id="UP000254737"/>
    </source>
</evidence>
<accession>A0A376G0J3</accession>
<evidence type="ECO:0000313" key="2">
    <source>
        <dbReference type="EMBL" id="STD52992.1"/>
    </source>
</evidence>
<feature type="transmembrane region" description="Helical" evidence="1">
    <location>
        <begin position="7"/>
        <end position="26"/>
    </location>
</feature>
<keyword evidence="1" id="KW-0472">Membrane</keyword>
<reference evidence="2 3" key="1">
    <citation type="submission" date="2018-06" db="EMBL/GenBank/DDBJ databases">
        <authorList>
            <consortium name="Pathogen Informatics"/>
            <person name="Doyle S."/>
        </authorList>
    </citation>
    <scope>NUCLEOTIDE SEQUENCE [LARGE SCALE GENOMIC DNA]</scope>
    <source>
        <strain evidence="2 3">NCTC13456</strain>
    </source>
</reference>
<organism evidence="2 3">
    <name type="scientific">Empedobacter falsenii</name>
    <dbReference type="NCBI Taxonomy" id="343874"/>
    <lineage>
        <taxon>Bacteria</taxon>
        <taxon>Pseudomonadati</taxon>
        <taxon>Bacteroidota</taxon>
        <taxon>Flavobacteriia</taxon>
        <taxon>Flavobacteriales</taxon>
        <taxon>Weeksellaceae</taxon>
        <taxon>Empedobacter</taxon>
    </lineage>
</organism>
<sequence length="137" mass="16180">MEVIKKYKWGCFVFFCLSLVTLYIVLNNYFDNSTKENFRYSIATLTEINFIGKNSSNKIKFNYSYNENVYKGSYYFDNDSTSYYDSKIGKRFLVKINNNEWVNKLFSTSRLCINKPVPDSIKEAPSEGWKELPTWAK</sequence>